<keyword evidence="2" id="KW-0560">Oxidoreductase</keyword>
<evidence type="ECO:0000256" key="2">
    <source>
        <dbReference type="ARBA" id="ARBA00023002"/>
    </source>
</evidence>
<gene>
    <name evidence="4" type="ORF">SCA03_05050</name>
</gene>
<dbReference type="Proteomes" id="UP000319210">
    <property type="component" value="Unassembled WGS sequence"/>
</dbReference>
<dbReference type="PANTHER" id="PTHR43656:SF2">
    <property type="entry name" value="BINDING OXIDOREDUCTASE, PUTATIVE (AFU_ORTHOLOGUE AFUA_2G08260)-RELATED"/>
    <property type="match status" value="1"/>
</dbReference>
<feature type="domain" description="NADH:flavin oxidoreductase/NADH oxidase N-terminal" evidence="3">
    <location>
        <begin position="19"/>
        <end position="311"/>
    </location>
</feature>
<organism evidence="4 5">
    <name type="scientific">Streptomyces cacaoi</name>
    <dbReference type="NCBI Taxonomy" id="1898"/>
    <lineage>
        <taxon>Bacteria</taxon>
        <taxon>Bacillati</taxon>
        <taxon>Actinomycetota</taxon>
        <taxon>Actinomycetes</taxon>
        <taxon>Kitasatosporales</taxon>
        <taxon>Streptomycetaceae</taxon>
        <taxon>Streptomyces</taxon>
    </lineage>
</organism>
<evidence type="ECO:0000256" key="1">
    <source>
        <dbReference type="ARBA" id="ARBA00022630"/>
    </source>
</evidence>
<dbReference type="GO" id="GO:0010181">
    <property type="term" value="F:FMN binding"/>
    <property type="evidence" value="ECO:0007669"/>
    <property type="project" value="InterPro"/>
</dbReference>
<comment type="caution">
    <text evidence="4">The sequence shown here is derived from an EMBL/GenBank/DDBJ whole genome shotgun (WGS) entry which is preliminary data.</text>
</comment>
<dbReference type="EMBL" id="BJMM01000002">
    <property type="protein sequence ID" value="GEB47954.1"/>
    <property type="molecule type" value="Genomic_DNA"/>
</dbReference>
<dbReference type="InterPro" id="IPR001155">
    <property type="entry name" value="OxRdtase_FMN_N"/>
</dbReference>
<accession>A0A4Y3QRC9</accession>
<evidence type="ECO:0000313" key="4">
    <source>
        <dbReference type="EMBL" id="GEB47954.1"/>
    </source>
</evidence>
<evidence type="ECO:0000313" key="5">
    <source>
        <dbReference type="Proteomes" id="UP000319210"/>
    </source>
</evidence>
<dbReference type="InterPro" id="IPR013785">
    <property type="entry name" value="Aldolase_TIM"/>
</dbReference>
<protein>
    <submittedName>
        <fullName evidence="4">FMN oxidoreductase</fullName>
    </submittedName>
</protein>
<dbReference type="GO" id="GO:0016491">
    <property type="term" value="F:oxidoreductase activity"/>
    <property type="evidence" value="ECO:0007669"/>
    <property type="project" value="UniProtKB-KW"/>
</dbReference>
<sequence length="389" mass="41642">MEENLAVAGQLPGERITRLYRRWAHGGAGLLITGHVMVDGRALADPSDVVLEDGTPLEPFVRWADAARSGGGRVLMQINHPGRVVSSDMPGLALSASDVSVDAGRYSRLYARPEPMSEDAVREVVSRFARTAALAADAGFHGVEIHAAHGYLLAQFLSPLTNRRTDRWGGSLDNRARMLLDVVHAVRAAVPDGFAVAVKLNTADFQRGGFDEGDAAQVVAMLASAGCDMVELSGGSVESLATHGHPADGRTLAREAYFLELAADLLRTAPLPLMVTGGIRRAATARRVLDQGGALVGMATALANDPDLPGRWLRGEQADVAPRQAQWKDKALAAAATQAVARRQLARLGAGCSTGRSPSAVTSLLGERLHRRRALRRYRRWHAERSRVL</sequence>
<reference evidence="4 5" key="1">
    <citation type="submission" date="2019-06" db="EMBL/GenBank/DDBJ databases">
        <title>Whole genome shotgun sequence of Streptomyces cacaoi subsp. cacaoi NBRC 12748.</title>
        <authorList>
            <person name="Hosoyama A."/>
            <person name="Uohara A."/>
            <person name="Ohji S."/>
            <person name="Ichikawa N."/>
        </authorList>
    </citation>
    <scope>NUCLEOTIDE SEQUENCE [LARGE SCALE GENOMIC DNA]</scope>
    <source>
        <strain evidence="4 5">NBRC 12748</strain>
    </source>
</reference>
<dbReference type="Gene3D" id="3.20.20.70">
    <property type="entry name" value="Aldolase class I"/>
    <property type="match status" value="1"/>
</dbReference>
<proteinExistence type="predicted"/>
<dbReference type="AlphaFoldDB" id="A0A4Y3QRC9"/>
<name>A0A4Y3QRC9_STRCI</name>
<evidence type="ECO:0000259" key="3">
    <source>
        <dbReference type="Pfam" id="PF00724"/>
    </source>
</evidence>
<dbReference type="SUPFAM" id="SSF51395">
    <property type="entry name" value="FMN-linked oxidoreductases"/>
    <property type="match status" value="1"/>
</dbReference>
<keyword evidence="1" id="KW-0285">Flavoprotein</keyword>
<dbReference type="PANTHER" id="PTHR43656">
    <property type="entry name" value="BINDING OXIDOREDUCTASE, PUTATIVE (AFU_ORTHOLOGUE AFUA_2G08260)-RELATED"/>
    <property type="match status" value="1"/>
</dbReference>
<dbReference type="InterPro" id="IPR051799">
    <property type="entry name" value="NADH_flavin_oxidoreductase"/>
</dbReference>
<keyword evidence="5" id="KW-1185">Reference proteome</keyword>
<dbReference type="Pfam" id="PF00724">
    <property type="entry name" value="Oxidored_FMN"/>
    <property type="match status" value="1"/>
</dbReference>